<dbReference type="Gene3D" id="2.70.150.10">
    <property type="entry name" value="Calcium-transporting ATPase, cytoplasmic transduction domain A"/>
    <property type="match status" value="1"/>
</dbReference>
<dbReference type="InterPro" id="IPR001757">
    <property type="entry name" value="P_typ_ATPase"/>
</dbReference>
<keyword evidence="5 7" id="KW-1133">Transmembrane helix</keyword>
<dbReference type="InterPro" id="IPR023299">
    <property type="entry name" value="ATPase_P-typ_cyto_dom_N"/>
</dbReference>
<keyword evidence="2 7" id="KW-0812">Transmembrane</keyword>
<evidence type="ECO:0000256" key="6">
    <source>
        <dbReference type="ARBA" id="ARBA00023136"/>
    </source>
</evidence>
<dbReference type="SUPFAM" id="SSF56784">
    <property type="entry name" value="HAD-like"/>
    <property type="match status" value="1"/>
</dbReference>
<dbReference type="PANTHER" id="PTHR46594:SF4">
    <property type="entry name" value="P-TYPE CATION-TRANSPORTING ATPASE"/>
    <property type="match status" value="1"/>
</dbReference>
<proteinExistence type="inferred from homology"/>
<keyword evidence="7" id="KW-0067">ATP-binding</keyword>
<dbReference type="Gene3D" id="3.40.50.1000">
    <property type="entry name" value="HAD superfamily/HAD-like"/>
    <property type="match status" value="1"/>
</dbReference>
<keyword evidence="3 7" id="KW-0479">Metal-binding</keyword>
<dbReference type="SUPFAM" id="SSF81665">
    <property type="entry name" value="Calcium ATPase, transmembrane domain M"/>
    <property type="match status" value="1"/>
</dbReference>
<dbReference type="InterPro" id="IPR023214">
    <property type="entry name" value="HAD_sf"/>
</dbReference>
<dbReference type="InterPro" id="IPR027256">
    <property type="entry name" value="P-typ_ATPase_IB"/>
</dbReference>
<keyword evidence="7" id="KW-0547">Nucleotide-binding</keyword>
<evidence type="ECO:0000259" key="8">
    <source>
        <dbReference type="PROSITE" id="PS50846"/>
    </source>
</evidence>
<dbReference type="InterPro" id="IPR036163">
    <property type="entry name" value="HMA_dom_sf"/>
</dbReference>
<dbReference type="Proteomes" id="UP001211065">
    <property type="component" value="Unassembled WGS sequence"/>
</dbReference>
<dbReference type="PROSITE" id="PS01229">
    <property type="entry name" value="COF_2"/>
    <property type="match status" value="1"/>
</dbReference>
<dbReference type="SUPFAM" id="SSF81653">
    <property type="entry name" value="Calcium ATPase, transduction domain A"/>
    <property type="match status" value="1"/>
</dbReference>
<feature type="domain" description="HMA" evidence="8">
    <location>
        <begin position="236"/>
        <end position="303"/>
    </location>
</feature>
<feature type="transmembrane region" description="Helical" evidence="7">
    <location>
        <begin position="675"/>
        <end position="707"/>
    </location>
</feature>
<feature type="transmembrane region" description="Helical" evidence="7">
    <location>
        <begin position="970"/>
        <end position="995"/>
    </location>
</feature>
<dbReference type="InterPro" id="IPR006121">
    <property type="entry name" value="HMA_dom"/>
</dbReference>
<dbReference type="PRINTS" id="PR00119">
    <property type="entry name" value="CATATPASE"/>
</dbReference>
<dbReference type="EMBL" id="JADGJW010000461">
    <property type="protein sequence ID" value="KAJ3216765.1"/>
    <property type="molecule type" value="Genomic_DNA"/>
</dbReference>
<feature type="transmembrane region" description="Helical" evidence="7">
    <location>
        <begin position="1001"/>
        <end position="1020"/>
    </location>
</feature>
<evidence type="ECO:0000256" key="3">
    <source>
        <dbReference type="ARBA" id="ARBA00022723"/>
    </source>
</evidence>
<dbReference type="GO" id="GO:0016887">
    <property type="term" value="F:ATP hydrolysis activity"/>
    <property type="evidence" value="ECO:0007669"/>
    <property type="project" value="InterPro"/>
</dbReference>
<evidence type="ECO:0000256" key="2">
    <source>
        <dbReference type="ARBA" id="ARBA00022692"/>
    </source>
</evidence>
<dbReference type="InterPro" id="IPR008250">
    <property type="entry name" value="ATPase_P-typ_transduc_dom_A_sf"/>
</dbReference>
<dbReference type="InterPro" id="IPR036412">
    <property type="entry name" value="HAD-like_sf"/>
</dbReference>
<dbReference type="NCBIfam" id="TIGR01512">
    <property type="entry name" value="ATPase-IB2_Cd"/>
    <property type="match status" value="1"/>
</dbReference>
<dbReference type="NCBIfam" id="TIGR01525">
    <property type="entry name" value="ATPase-IB_hvy"/>
    <property type="match status" value="1"/>
</dbReference>
<dbReference type="FunFam" id="2.70.150.10:FF:000002">
    <property type="entry name" value="Copper-transporting ATPase 1, putative"/>
    <property type="match status" value="1"/>
</dbReference>
<accession>A0AAD5XXE4</accession>
<comment type="caution">
    <text evidence="9">The sequence shown here is derived from an EMBL/GenBank/DDBJ whole genome shotgun (WGS) entry which is preliminary data.</text>
</comment>
<dbReference type="Gene3D" id="3.40.1110.10">
    <property type="entry name" value="Calcium-transporting ATPase, cytoplasmic domain N"/>
    <property type="match status" value="1"/>
</dbReference>
<dbReference type="Gene3D" id="3.30.70.100">
    <property type="match status" value="1"/>
</dbReference>
<evidence type="ECO:0000256" key="4">
    <source>
        <dbReference type="ARBA" id="ARBA00022967"/>
    </source>
</evidence>
<gene>
    <name evidence="9" type="ORF">HK099_005740</name>
</gene>
<dbReference type="PROSITE" id="PS50846">
    <property type="entry name" value="HMA_2"/>
    <property type="match status" value="1"/>
</dbReference>
<dbReference type="PROSITE" id="PS00154">
    <property type="entry name" value="ATPASE_E1_E2"/>
    <property type="match status" value="1"/>
</dbReference>
<dbReference type="SFLD" id="SFLDS00003">
    <property type="entry name" value="Haloacid_Dehalogenase"/>
    <property type="match status" value="1"/>
</dbReference>
<dbReference type="GO" id="GO:0005524">
    <property type="term" value="F:ATP binding"/>
    <property type="evidence" value="ECO:0007669"/>
    <property type="project" value="UniProtKB-UniRule"/>
</dbReference>
<evidence type="ECO:0000256" key="1">
    <source>
        <dbReference type="ARBA" id="ARBA00004370"/>
    </source>
</evidence>
<dbReference type="GO" id="GO:0016020">
    <property type="term" value="C:membrane"/>
    <property type="evidence" value="ECO:0007669"/>
    <property type="project" value="UniProtKB-SubCell"/>
</dbReference>
<dbReference type="NCBIfam" id="TIGR01511">
    <property type="entry name" value="ATPase-IB1_Cu"/>
    <property type="match status" value="1"/>
</dbReference>
<dbReference type="Pfam" id="PF00702">
    <property type="entry name" value="Hydrolase"/>
    <property type="match status" value="1"/>
</dbReference>
<dbReference type="PANTHER" id="PTHR46594">
    <property type="entry name" value="P-TYPE CATION-TRANSPORTING ATPASE"/>
    <property type="match status" value="1"/>
</dbReference>
<dbReference type="PRINTS" id="PR00943">
    <property type="entry name" value="CUATPASE"/>
</dbReference>
<keyword evidence="10" id="KW-1185">Reference proteome</keyword>
<feature type="transmembrane region" description="Helical" evidence="7">
    <location>
        <begin position="642"/>
        <end position="663"/>
    </location>
</feature>
<dbReference type="SFLD" id="SFLDF00027">
    <property type="entry name" value="p-type_atpase"/>
    <property type="match status" value="1"/>
</dbReference>
<protein>
    <recommendedName>
        <fullName evidence="8">HMA domain-containing protein</fullName>
    </recommendedName>
</protein>
<keyword evidence="4" id="KW-1278">Translocase</keyword>
<dbReference type="InterPro" id="IPR018303">
    <property type="entry name" value="ATPase_P-typ_P_site"/>
</dbReference>
<dbReference type="AlphaFoldDB" id="A0AAD5XXE4"/>
<dbReference type="InterPro" id="IPR059000">
    <property type="entry name" value="ATPase_P-type_domA"/>
</dbReference>
<evidence type="ECO:0000256" key="5">
    <source>
        <dbReference type="ARBA" id="ARBA00022989"/>
    </source>
</evidence>
<dbReference type="NCBIfam" id="TIGR01494">
    <property type="entry name" value="ATPase_P-type"/>
    <property type="match status" value="1"/>
</dbReference>
<dbReference type="GO" id="GO:0046872">
    <property type="term" value="F:metal ion binding"/>
    <property type="evidence" value="ECO:0007669"/>
    <property type="project" value="UniProtKB-KW"/>
</dbReference>
<dbReference type="SFLD" id="SFLDG00002">
    <property type="entry name" value="C1.7:_P-type_atpase_like"/>
    <property type="match status" value="1"/>
</dbReference>
<dbReference type="SUPFAM" id="SSF55008">
    <property type="entry name" value="HMA, heavy metal-associated domain"/>
    <property type="match status" value="1"/>
</dbReference>
<name>A0AAD5XXE4_9FUNG</name>
<evidence type="ECO:0000313" key="9">
    <source>
        <dbReference type="EMBL" id="KAJ3216765.1"/>
    </source>
</evidence>
<organism evidence="9 10">
    <name type="scientific">Clydaea vesicula</name>
    <dbReference type="NCBI Taxonomy" id="447962"/>
    <lineage>
        <taxon>Eukaryota</taxon>
        <taxon>Fungi</taxon>
        <taxon>Fungi incertae sedis</taxon>
        <taxon>Chytridiomycota</taxon>
        <taxon>Chytridiomycota incertae sedis</taxon>
        <taxon>Chytridiomycetes</taxon>
        <taxon>Lobulomycetales</taxon>
        <taxon>Lobulomycetaceae</taxon>
        <taxon>Clydaea</taxon>
    </lineage>
</organism>
<dbReference type="Pfam" id="PF00403">
    <property type="entry name" value="HMA"/>
    <property type="match status" value="1"/>
</dbReference>
<dbReference type="InterPro" id="IPR023298">
    <property type="entry name" value="ATPase_P-typ_TM_dom_sf"/>
</dbReference>
<dbReference type="Pfam" id="PF00122">
    <property type="entry name" value="E1-E2_ATPase"/>
    <property type="match status" value="1"/>
</dbReference>
<comment type="subcellular location">
    <subcellularLocation>
        <location evidence="1 7">Membrane</location>
    </subcellularLocation>
</comment>
<feature type="transmembrane region" description="Helical" evidence="7">
    <location>
        <begin position="457"/>
        <end position="478"/>
    </location>
</feature>
<evidence type="ECO:0000313" key="10">
    <source>
        <dbReference type="Proteomes" id="UP001211065"/>
    </source>
</evidence>
<evidence type="ECO:0000256" key="7">
    <source>
        <dbReference type="RuleBase" id="RU362081"/>
    </source>
</evidence>
<feature type="transmembrane region" description="Helical" evidence="7">
    <location>
        <begin position="490"/>
        <end position="507"/>
    </location>
</feature>
<dbReference type="GO" id="GO:0019829">
    <property type="term" value="F:ATPase-coupled monoatomic cation transmembrane transporter activity"/>
    <property type="evidence" value="ECO:0007669"/>
    <property type="project" value="InterPro"/>
</dbReference>
<feature type="transmembrane region" description="Helical" evidence="7">
    <location>
        <begin position="385"/>
        <end position="404"/>
    </location>
</feature>
<keyword evidence="6 7" id="KW-0472">Membrane</keyword>
<dbReference type="InterPro" id="IPR044492">
    <property type="entry name" value="P_typ_ATPase_HD_dom"/>
</dbReference>
<comment type="similarity">
    <text evidence="7">Belongs to the cation transport ATPase (P-type) (TC 3.A.3) family. Type IB subfamily.</text>
</comment>
<sequence>MENKPCCNSNKPKKPQMEAISLTTREPKELTCCKTRKNEVHNKAIVSIISVNKSNSCSAADINKIEILSEIINKNEPISRCDSKKKPLAVTTSCCSEKKSSCSQKNEICVSKTNCSNIKKKSSCCNTEIDNSLSEAAENIKNGCSSKIKCENPAETEVSRCTEKNEITPCTDKMEKPIKDTSLYNKTKKNSCCEDDCENSVTSISTCKETQNVSCCKDESCLKTPPETAIAIYNGTKLEFDVQGLTCTSCEKFLFKTLNTLPGITDVKTSLILNKAEFIYDPTILEPTQIMQYVIEKTGFLCKISYSKNSNQYRVLFNKKLSKDIQLLPGITNFELTDNLAIIDYDPSLIGIRDILHHYQEWLPELVKEEPVDIEKATLLELKSWFYRMWLSIFLCIPVLIFTYVELPEKTIVGDLELWTLLSFILATIIQFYVGLPIYQAAFKSLINQKSIEMDMLVVLSTTTAYLYSTAAMIITAVKLSIGTHFFETSSLLITIIIIGRYITIYVRGKTASVLKEVCSLQPHTAILVTSELKETEIDVSLLHIGDILKILPDQRIVTDGIIVEGESEVDESMITGEHIPVFKSTGHRAIAGTLNLTGTLWVKVTHLSTENTLSNIQLLIKEAQSSRAYSQEIADKIASKFTPVVVLLSIIVFLIWFIIGLVSAKNFSTSFVTALLYGITILIVSCPCAIGLAVPTVIIVASGVAARNGIIFKDAKSFETAYKCNLVVFDKTGTLTLGKFQVADEYILKNDNTKELILSVVQSSNHPLSIAIKDFLGTENLVPSATTVKSIPGKGLEAAIDGDIIKIGNAKWLNCENHEILKNVQNKSLVCISKNEELIAVYTLVDELKPEAKEIIENLNNLKIETYILSGDNQQSIDSLNLNVKSALGNCTPEDKLKYIKRKQQEGNIVFFCGDGTNDAPAIVQADIGVSMSTGTDIATSSSNIVLLNGDLRSILKIIKLSSETVKRIYINFGWSLIYNVFAIALAAGAFIVVRIPPELAALGELVSVLPVLLVAILFRTFKL</sequence>
<reference evidence="9" key="1">
    <citation type="submission" date="2020-05" db="EMBL/GenBank/DDBJ databases">
        <title>Phylogenomic resolution of chytrid fungi.</title>
        <authorList>
            <person name="Stajich J.E."/>
            <person name="Amses K."/>
            <person name="Simmons R."/>
            <person name="Seto K."/>
            <person name="Myers J."/>
            <person name="Bonds A."/>
            <person name="Quandt C.A."/>
            <person name="Barry K."/>
            <person name="Liu P."/>
            <person name="Grigoriev I."/>
            <person name="Longcore J.E."/>
            <person name="James T.Y."/>
        </authorList>
    </citation>
    <scope>NUCLEOTIDE SEQUENCE</scope>
    <source>
        <strain evidence="9">JEL0476</strain>
    </source>
</reference>
<feature type="transmembrane region" description="Helical" evidence="7">
    <location>
        <begin position="416"/>
        <end position="436"/>
    </location>
</feature>
<dbReference type="CDD" id="cd00371">
    <property type="entry name" value="HMA"/>
    <property type="match status" value="1"/>
</dbReference>